<keyword evidence="2" id="KW-1185">Reference proteome</keyword>
<accession>A0ABQ9H902</accession>
<proteinExistence type="predicted"/>
<protein>
    <submittedName>
        <fullName evidence="1">Uncharacterized protein</fullName>
    </submittedName>
</protein>
<evidence type="ECO:0000313" key="2">
    <source>
        <dbReference type="Proteomes" id="UP001159363"/>
    </source>
</evidence>
<dbReference type="Proteomes" id="UP001159363">
    <property type="component" value="Chromosome 5"/>
</dbReference>
<organism evidence="1 2">
    <name type="scientific">Dryococelus australis</name>
    <dbReference type="NCBI Taxonomy" id="614101"/>
    <lineage>
        <taxon>Eukaryota</taxon>
        <taxon>Metazoa</taxon>
        <taxon>Ecdysozoa</taxon>
        <taxon>Arthropoda</taxon>
        <taxon>Hexapoda</taxon>
        <taxon>Insecta</taxon>
        <taxon>Pterygota</taxon>
        <taxon>Neoptera</taxon>
        <taxon>Polyneoptera</taxon>
        <taxon>Phasmatodea</taxon>
        <taxon>Verophasmatodea</taxon>
        <taxon>Anareolatae</taxon>
        <taxon>Phasmatidae</taxon>
        <taxon>Eurycanthinae</taxon>
        <taxon>Dryococelus</taxon>
    </lineage>
</organism>
<comment type="caution">
    <text evidence="1">The sequence shown here is derived from an EMBL/GenBank/DDBJ whole genome shotgun (WGS) entry which is preliminary data.</text>
</comment>
<dbReference type="EMBL" id="JARBHB010000006">
    <property type="protein sequence ID" value="KAJ8880782.1"/>
    <property type="molecule type" value="Genomic_DNA"/>
</dbReference>
<sequence length="153" mass="17594">MANICFICDHSLSHGDTVVVERGLQTLKDASVNRGDGHIGYLKNVNTVTIHVHCRKDYIRKSSIMAFKRRRDEATLRALLETIIKAAEARRRINILVLLIERNPPDTQINFLKPGKGKLETRIYIHLLALEIIPTIRSAYFYMQSLEVIQQLR</sequence>
<evidence type="ECO:0000313" key="1">
    <source>
        <dbReference type="EMBL" id="KAJ8880782.1"/>
    </source>
</evidence>
<name>A0ABQ9H902_9NEOP</name>
<reference evidence="1 2" key="1">
    <citation type="submission" date="2023-02" db="EMBL/GenBank/DDBJ databases">
        <title>LHISI_Scaffold_Assembly.</title>
        <authorList>
            <person name="Stuart O.P."/>
            <person name="Cleave R."/>
            <person name="Magrath M.J.L."/>
            <person name="Mikheyev A.S."/>
        </authorList>
    </citation>
    <scope>NUCLEOTIDE SEQUENCE [LARGE SCALE GENOMIC DNA]</scope>
    <source>
        <strain evidence="1">Daus_M_001</strain>
        <tissue evidence="1">Leg muscle</tissue>
    </source>
</reference>
<gene>
    <name evidence="1" type="ORF">PR048_017253</name>
</gene>